<evidence type="ECO:0008006" key="3">
    <source>
        <dbReference type="Google" id="ProtNLM"/>
    </source>
</evidence>
<name>A0A9W9ZPI3_9CNID</name>
<proteinExistence type="predicted"/>
<dbReference type="AlphaFoldDB" id="A0A9W9ZPI3"/>
<protein>
    <recommendedName>
        <fullName evidence="3">Chromo domain-containing protein</fullName>
    </recommendedName>
</protein>
<dbReference type="SUPFAM" id="SSF54160">
    <property type="entry name" value="Chromo domain-like"/>
    <property type="match status" value="1"/>
</dbReference>
<sequence>MKGIPGLFATFTGKVYDEGEVEVCRGERLHDPLVWQGYKTQTWSSPKQKPEPSFDSDKIESDAFHFTGEDDQNDSTPTLKHKLKKLKLQRKLKNDKRPLSASALKKRAVADKLKRKALNKARKQNLKVRTELNVAQTDCEQVMGTEQSSDNLHKRRRRNKADRILGMRRNDSGMYEYLVQWKDGTSSWAPSNELADYELDFKCFLGHEYQDVAVVNRLSYHAYWKDDLIECHNNQSEIDRLVSIDDVQLVQTNSTKQIDNAQVDDSDPCEKRFICKEVSVQRLDDCLHVTIGRSSSKRRKINQRIVDSLTLVMEEAATDESEFVVISGLGEDTFCGVTLKDLTRVQCEEEPRHYRKDVDKIRYVAILGRKNTC</sequence>
<dbReference type="EMBL" id="MU825885">
    <property type="protein sequence ID" value="KAJ7384784.1"/>
    <property type="molecule type" value="Genomic_DNA"/>
</dbReference>
<organism evidence="1 2">
    <name type="scientific">Desmophyllum pertusum</name>
    <dbReference type="NCBI Taxonomy" id="174260"/>
    <lineage>
        <taxon>Eukaryota</taxon>
        <taxon>Metazoa</taxon>
        <taxon>Cnidaria</taxon>
        <taxon>Anthozoa</taxon>
        <taxon>Hexacorallia</taxon>
        <taxon>Scleractinia</taxon>
        <taxon>Caryophylliina</taxon>
        <taxon>Caryophylliidae</taxon>
        <taxon>Desmophyllum</taxon>
    </lineage>
</organism>
<comment type="caution">
    <text evidence="1">The sequence shown here is derived from an EMBL/GenBank/DDBJ whole genome shotgun (WGS) entry which is preliminary data.</text>
</comment>
<accession>A0A9W9ZPI3</accession>
<dbReference type="OrthoDB" id="448450at2759"/>
<reference evidence="1" key="1">
    <citation type="submission" date="2023-01" db="EMBL/GenBank/DDBJ databases">
        <title>Genome assembly of the deep-sea coral Lophelia pertusa.</title>
        <authorList>
            <person name="Herrera S."/>
            <person name="Cordes E."/>
        </authorList>
    </citation>
    <scope>NUCLEOTIDE SEQUENCE</scope>
    <source>
        <strain evidence="1">USNM1676648</strain>
        <tissue evidence="1">Polyp</tissue>
    </source>
</reference>
<gene>
    <name evidence="1" type="ORF">OS493_020376</name>
</gene>
<dbReference type="InterPro" id="IPR016197">
    <property type="entry name" value="Chromo-like_dom_sf"/>
</dbReference>
<dbReference type="Proteomes" id="UP001163046">
    <property type="component" value="Unassembled WGS sequence"/>
</dbReference>
<evidence type="ECO:0000313" key="1">
    <source>
        <dbReference type="EMBL" id="KAJ7384784.1"/>
    </source>
</evidence>
<dbReference type="Gene3D" id="2.40.50.40">
    <property type="match status" value="1"/>
</dbReference>
<keyword evidence="2" id="KW-1185">Reference proteome</keyword>
<evidence type="ECO:0000313" key="2">
    <source>
        <dbReference type="Proteomes" id="UP001163046"/>
    </source>
</evidence>